<protein>
    <submittedName>
        <fullName evidence="5">HlyD family secretion protein</fullName>
    </submittedName>
</protein>
<dbReference type="AlphaFoldDB" id="A0A517S8U4"/>
<dbReference type="Proteomes" id="UP000315700">
    <property type="component" value="Chromosome"/>
</dbReference>
<feature type="coiled-coil region" evidence="2">
    <location>
        <begin position="516"/>
        <end position="543"/>
    </location>
</feature>
<sequence length="692" mass="76913">MLETHKRTLNSVRTFCQQLLEGGLAPGDFFRRLLPTVVKDGRLLAAAVWLYDDHSRLRLIGEHELSKLSETGQFFVDPEHQDAVSDVMEQTRIRVLLNRTEDLGSVKPHSLAIGPIVRDERSVGAIELFAEADENDEAFLHDLVELLSGYSSKAIARPATAVVPRPTGQAPPPQSGAAAPPAAPGAPATPPPPGTPFWEQFDRFLHGLRRLDVREVAANAANDGRAFLGCDRVSVAIREGKRIKVRAVSGQEDVHQRANLIRTMTNLTRRVMKTGERLIYTGSADDLPPPLEKPLSDYLAESRMRMVALLPLIDPRRTARTDAEGQPIRKRDKRAVVGCLIVEQANEADPRVGLMQKIELIVPHVAEAVADAEQHESIFLLPLWRTIGRTQRWFRGRRLATAIAVAIGLAAVSAGLAYTPWTYRVTADGRLMPVIQHEVFAPENGEVLEIKVRGGEQVNAGDPLIILRNQELQADIVTTQAAAAEKEKQAVALGHQADEAASFGKAEEMLRFRGEQVRARTEAEGLQKKLEVLRERAERLIVRSPAKGTVATYQVEQLLRDRPVQRGERLLEIMDESREWRLELEVPEHRMGHLLRAMKLSGDQTLPLEYVPATAVEKTLSGKVRASEIATRANQSQDEGAIVEVYAEINEDDIPGRRIGAEVTAKVDCGKRSLFYVLFGDVVEFVQRHVWW</sequence>
<dbReference type="PANTHER" id="PTHR30097:SF4">
    <property type="entry name" value="SLR6042 PROTEIN"/>
    <property type="match status" value="1"/>
</dbReference>
<dbReference type="Gene3D" id="3.30.450.40">
    <property type="match status" value="1"/>
</dbReference>
<dbReference type="PANTHER" id="PTHR30097">
    <property type="entry name" value="CATION EFFLUX SYSTEM PROTEIN CUSB"/>
    <property type="match status" value="1"/>
</dbReference>
<feature type="compositionally biased region" description="Pro residues" evidence="3">
    <location>
        <begin position="181"/>
        <end position="195"/>
    </location>
</feature>
<dbReference type="GO" id="GO:0030313">
    <property type="term" value="C:cell envelope"/>
    <property type="evidence" value="ECO:0007669"/>
    <property type="project" value="TreeGrafter"/>
</dbReference>
<evidence type="ECO:0000313" key="5">
    <source>
        <dbReference type="EMBL" id="QDT52554.1"/>
    </source>
</evidence>
<keyword evidence="1" id="KW-0813">Transport</keyword>
<keyword evidence="4" id="KW-0472">Membrane</keyword>
<dbReference type="EMBL" id="CP036271">
    <property type="protein sequence ID" value="QDT52554.1"/>
    <property type="molecule type" value="Genomic_DNA"/>
</dbReference>
<dbReference type="GO" id="GO:0015679">
    <property type="term" value="P:plasma membrane copper ion transport"/>
    <property type="evidence" value="ECO:0007669"/>
    <property type="project" value="TreeGrafter"/>
</dbReference>
<dbReference type="Gene3D" id="2.40.50.100">
    <property type="match status" value="1"/>
</dbReference>
<gene>
    <name evidence="5" type="ORF">Pan44_05660</name>
</gene>
<dbReference type="KEGG" id="ccos:Pan44_05660"/>
<dbReference type="InParanoid" id="A0A517S8U4"/>
<dbReference type="InterPro" id="IPR051909">
    <property type="entry name" value="MFP_Cation_Efflux"/>
</dbReference>
<keyword evidence="4" id="KW-0812">Transmembrane</keyword>
<dbReference type="InterPro" id="IPR029016">
    <property type="entry name" value="GAF-like_dom_sf"/>
</dbReference>
<feature type="region of interest" description="Disordered" evidence="3">
    <location>
        <begin position="163"/>
        <end position="197"/>
    </location>
</feature>
<reference evidence="5 6" key="1">
    <citation type="submission" date="2019-02" db="EMBL/GenBank/DDBJ databases">
        <title>Deep-cultivation of Planctomycetes and their phenomic and genomic characterization uncovers novel biology.</title>
        <authorList>
            <person name="Wiegand S."/>
            <person name="Jogler M."/>
            <person name="Boedeker C."/>
            <person name="Pinto D."/>
            <person name="Vollmers J."/>
            <person name="Rivas-Marin E."/>
            <person name="Kohn T."/>
            <person name="Peeters S.H."/>
            <person name="Heuer A."/>
            <person name="Rast P."/>
            <person name="Oberbeckmann S."/>
            <person name="Bunk B."/>
            <person name="Jeske O."/>
            <person name="Meyerdierks A."/>
            <person name="Storesund J.E."/>
            <person name="Kallscheuer N."/>
            <person name="Luecker S."/>
            <person name="Lage O.M."/>
            <person name="Pohl T."/>
            <person name="Merkel B.J."/>
            <person name="Hornburger P."/>
            <person name="Mueller R.-W."/>
            <person name="Bruemmer F."/>
            <person name="Labrenz M."/>
            <person name="Spormann A.M."/>
            <person name="Op den Camp H."/>
            <person name="Overmann J."/>
            <person name="Amann R."/>
            <person name="Jetten M.S.M."/>
            <person name="Mascher T."/>
            <person name="Medema M.H."/>
            <person name="Devos D.P."/>
            <person name="Kaster A.-K."/>
            <person name="Ovreas L."/>
            <person name="Rohde M."/>
            <person name="Galperin M.Y."/>
            <person name="Jogler C."/>
        </authorList>
    </citation>
    <scope>NUCLEOTIDE SEQUENCE [LARGE SCALE GENOMIC DNA]</scope>
    <source>
        <strain evidence="5 6">Pan44</strain>
    </source>
</reference>
<keyword evidence="2" id="KW-0175">Coiled coil</keyword>
<evidence type="ECO:0000256" key="1">
    <source>
        <dbReference type="ARBA" id="ARBA00022448"/>
    </source>
</evidence>
<evidence type="ECO:0000256" key="3">
    <source>
        <dbReference type="SAM" id="MobiDB-lite"/>
    </source>
</evidence>
<evidence type="ECO:0000256" key="2">
    <source>
        <dbReference type="SAM" id="Coils"/>
    </source>
</evidence>
<dbReference type="GO" id="GO:0060003">
    <property type="term" value="P:copper ion export"/>
    <property type="evidence" value="ECO:0007669"/>
    <property type="project" value="TreeGrafter"/>
</dbReference>
<dbReference type="RefSeq" id="WP_145027004.1">
    <property type="nucleotide sequence ID" value="NZ_CP036271.1"/>
</dbReference>
<name>A0A517S8U4_9PLAN</name>
<proteinExistence type="predicted"/>
<keyword evidence="4" id="KW-1133">Transmembrane helix</keyword>
<evidence type="ECO:0000256" key="4">
    <source>
        <dbReference type="SAM" id="Phobius"/>
    </source>
</evidence>
<evidence type="ECO:0000313" key="6">
    <source>
        <dbReference type="Proteomes" id="UP000315700"/>
    </source>
</evidence>
<accession>A0A517S8U4</accession>
<dbReference type="OrthoDB" id="248877at2"/>
<keyword evidence="6" id="KW-1185">Reference proteome</keyword>
<feature type="transmembrane region" description="Helical" evidence="4">
    <location>
        <begin position="399"/>
        <end position="421"/>
    </location>
</feature>
<organism evidence="5 6">
    <name type="scientific">Caulifigura coniformis</name>
    <dbReference type="NCBI Taxonomy" id="2527983"/>
    <lineage>
        <taxon>Bacteria</taxon>
        <taxon>Pseudomonadati</taxon>
        <taxon>Planctomycetota</taxon>
        <taxon>Planctomycetia</taxon>
        <taxon>Planctomycetales</taxon>
        <taxon>Planctomycetaceae</taxon>
        <taxon>Caulifigura</taxon>
    </lineage>
</organism>